<comment type="caution">
    <text evidence="3">The sequence shown here is derived from an EMBL/GenBank/DDBJ whole genome shotgun (WGS) entry which is preliminary data.</text>
</comment>
<accession>A0A811LIH2</accession>
<protein>
    <recommendedName>
        <fullName evidence="2">EGF-like domain-containing protein</fullName>
    </recommendedName>
</protein>
<dbReference type="EMBL" id="CAJFDH010000006">
    <property type="protein sequence ID" value="CAD5229385.1"/>
    <property type="molecule type" value="Genomic_DNA"/>
</dbReference>
<dbReference type="InterPro" id="IPR000742">
    <property type="entry name" value="EGF"/>
</dbReference>
<dbReference type="Proteomes" id="UP000614601">
    <property type="component" value="Unassembled WGS sequence"/>
</dbReference>
<sequence length="440" mass="49893">MIIRKDVIIAMLILVLLVLGCHGNVIWIFPFPRSPPLDGINSRDYNMPCGVNHNKNSPSYSFALHRSYVLHWASDQRNDTFKITLYNSSHHHIQHFVKRYSNSLNITFRRPCYDCFLQIRHKLDGLTYVSCADVTIQDHNITSSGDNKLCKCDNQHDGHDCQLRVNCQSDKDCQNGGKCTCQHNSTVSRRCACRNGIFGDNCETVSTVSKYDACVNKDWYNTRSSWRYISYGIFNDGCYTQTAISTNDFVYTRVVDSNVEMIFDVEDTDSLLVGLRPKHIRNGCLGWVEQYFGQNAINYTEHGKTSLSLPFSCVDVIYATVTSDNFVLVQDGFVYSNHTFIPDTQVYGNTSFEAAFVWKIAGRLVVMIRRPVGEDGLDHSIEPEMTGFIEKHDNTYHHRDNLVFFTLNVQGGLSGSGRATVSFVVVATAFLSVFEVITVF</sequence>
<evidence type="ECO:0000313" key="3">
    <source>
        <dbReference type="EMBL" id="CAD5229385.1"/>
    </source>
</evidence>
<evidence type="ECO:0000313" key="4">
    <source>
        <dbReference type="Proteomes" id="UP000614601"/>
    </source>
</evidence>
<feature type="disulfide bond" evidence="1">
    <location>
        <begin position="193"/>
        <end position="202"/>
    </location>
</feature>
<dbReference type="CDD" id="cd00054">
    <property type="entry name" value="EGF_CA"/>
    <property type="match status" value="1"/>
</dbReference>
<dbReference type="OrthoDB" id="188511at2759"/>
<proteinExistence type="predicted"/>
<dbReference type="Gene3D" id="2.10.25.10">
    <property type="entry name" value="Laminin"/>
    <property type="match status" value="1"/>
</dbReference>
<comment type="caution">
    <text evidence="1">Lacks conserved residue(s) required for the propagation of feature annotation.</text>
</comment>
<dbReference type="EMBL" id="CAJFCW020000006">
    <property type="protein sequence ID" value="CAG9126548.1"/>
    <property type="molecule type" value="Genomic_DNA"/>
</dbReference>
<dbReference type="Proteomes" id="UP000783686">
    <property type="component" value="Unassembled WGS sequence"/>
</dbReference>
<evidence type="ECO:0000259" key="2">
    <source>
        <dbReference type="PROSITE" id="PS50026"/>
    </source>
</evidence>
<name>A0A811LIH2_9BILA</name>
<reference evidence="3" key="1">
    <citation type="submission" date="2020-09" db="EMBL/GenBank/DDBJ databases">
        <authorList>
            <person name="Kikuchi T."/>
        </authorList>
    </citation>
    <scope>NUCLEOTIDE SEQUENCE</scope>
    <source>
        <strain evidence="3">SH1</strain>
    </source>
</reference>
<keyword evidence="4" id="KW-1185">Reference proteome</keyword>
<dbReference type="PROSITE" id="PS50026">
    <property type="entry name" value="EGF_3"/>
    <property type="match status" value="1"/>
</dbReference>
<dbReference type="PANTHER" id="PTHR46901:SF2">
    <property type="entry name" value="GH04942P"/>
    <property type="match status" value="1"/>
</dbReference>
<dbReference type="PROSITE" id="PS00022">
    <property type="entry name" value="EGF_1"/>
    <property type="match status" value="1"/>
</dbReference>
<dbReference type="PROSITE" id="PS51257">
    <property type="entry name" value="PROKAR_LIPOPROTEIN"/>
    <property type="match status" value="1"/>
</dbReference>
<gene>
    <name evidence="3" type="ORF">BOKJ2_LOCUS13444</name>
</gene>
<dbReference type="AlphaFoldDB" id="A0A811LIH2"/>
<feature type="domain" description="EGF-like" evidence="2">
    <location>
        <begin position="163"/>
        <end position="203"/>
    </location>
</feature>
<dbReference type="PANTHER" id="PTHR46901">
    <property type="entry name" value="GH04942P"/>
    <property type="match status" value="1"/>
</dbReference>
<evidence type="ECO:0000256" key="1">
    <source>
        <dbReference type="PROSITE-ProRule" id="PRU00076"/>
    </source>
</evidence>
<keyword evidence="1" id="KW-1015">Disulfide bond</keyword>
<organism evidence="3 4">
    <name type="scientific">Bursaphelenchus okinawaensis</name>
    <dbReference type="NCBI Taxonomy" id="465554"/>
    <lineage>
        <taxon>Eukaryota</taxon>
        <taxon>Metazoa</taxon>
        <taxon>Ecdysozoa</taxon>
        <taxon>Nematoda</taxon>
        <taxon>Chromadorea</taxon>
        <taxon>Rhabditida</taxon>
        <taxon>Tylenchina</taxon>
        <taxon>Tylenchomorpha</taxon>
        <taxon>Aphelenchoidea</taxon>
        <taxon>Aphelenchoididae</taxon>
        <taxon>Bursaphelenchus</taxon>
    </lineage>
</organism>
<keyword evidence="1" id="KW-0245">EGF-like domain</keyword>